<evidence type="ECO:0000313" key="10">
    <source>
        <dbReference type="Proteomes" id="UP000176967"/>
    </source>
</evidence>
<sequence length="188" mass="21460">MPDLRRMAETLFEERRLGWMRRDVSYFAPGMEGETVASHAYFTAQTAFILAHLAGNPNHHRIALMALFHDSPETRTGDIPRTNSRYVAKDDDKALDEKFGDWQPGILIKGLIKEFEAGETEEARLAQDADVIAFLVSLFLLEPLGVQGVQARYEKNFARLKTEEGRTLAAELRATGYMDWWQKARWGK</sequence>
<dbReference type="InterPro" id="IPR003607">
    <property type="entry name" value="HD/PDEase_dom"/>
</dbReference>
<comment type="cofactor">
    <cofactor evidence="2">
        <name>Mn(2+)</name>
        <dbReference type="ChEBI" id="CHEBI:29035"/>
    </cofactor>
</comment>
<evidence type="ECO:0000256" key="2">
    <source>
        <dbReference type="ARBA" id="ARBA00001936"/>
    </source>
</evidence>
<organism evidence="9 10">
    <name type="scientific">candidate division WWE3 bacterium RIFCSPLOWO2_01_FULL_53_14</name>
    <dbReference type="NCBI Taxonomy" id="1802628"/>
    <lineage>
        <taxon>Bacteria</taxon>
        <taxon>Katanobacteria</taxon>
    </lineage>
</organism>
<dbReference type="EC" id="3.1.3.89" evidence="5"/>
<dbReference type="SMART" id="SM00471">
    <property type="entry name" value="HDc"/>
    <property type="match status" value="1"/>
</dbReference>
<dbReference type="Gene3D" id="1.10.3210.10">
    <property type="entry name" value="Hypothetical protein af1432"/>
    <property type="match status" value="1"/>
</dbReference>
<feature type="domain" description="HD/PDEase" evidence="8">
    <location>
        <begin position="32"/>
        <end position="144"/>
    </location>
</feature>
<name>A0A1F4VRW8_UNCKA</name>
<keyword evidence="6" id="KW-0479">Metal-binding</keyword>
<evidence type="ECO:0000256" key="3">
    <source>
        <dbReference type="ARBA" id="ARBA00001941"/>
    </source>
</evidence>
<dbReference type="GO" id="GO:0002953">
    <property type="term" value="F:5'-deoxynucleotidase activity"/>
    <property type="evidence" value="ECO:0007669"/>
    <property type="project" value="UniProtKB-EC"/>
</dbReference>
<evidence type="ECO:0000256" key="6">
    <source>
        <dbReference type="ARBA" id="ARBA00022723"/>
    </source>
</evidence>
<evidence type="ECO:0000313" key="9">
    <source>
        <dbReference type="EMBL" id="OGC59899.1"/>
    </source>
</evidence>
<dbReference type="PANTHER" id="PTHR11845:SF13">
    <property type="entry name" value="5'-DEOXYNUCLEOTIDASE HDDC2"/>
    <property type="match status" value="1"/>
</dbReference>
<comment type="caution">
    <text evidence="9">The sequence shown here is derived from an EMBL/GenBank/DDBJ whole genome shotgun (WGS) entry which is preliminary data.</text>
</comment>
<dbReference type="GO" id="GO:0046872">
    <property type="term" value="F:metal ion binding"/>
    <property type="evidence" value="ECO:0007669"/>
    <property type="project" value="UniProtKB-KW"/>
</dbReference>
<dbReference type="InterPro" id="IPR039356">
    <property type="entry name" value="YfbR/HDDC2"/>
</dbReference>
<reference evidence="9 10" key="1">
    <citation type="journal article" date="2016" name="Nat. Commun.">
        <title>Thousands of microbial genomes shed light on interconnected biogeochemical processes in an aquifer system.</title>
        <authorList>
            <person name="Anantharaman K."/>
            <person name="Brown C.T."/>
            <person name="Hug L.A."/>
            <person name="Sharon I."/>
            <person name="Castelle C.J."/>
            <person name="Probst A.J."/>
            <person name="Thomas B.C."/>
            <person name="Singh A."/>
            <person name="Wilkins M.J."/>
            <person name="Karaoz U."/>
            <person name="Brodie E.L."/>
            <person name="Williams K.H."/>
            <person name="Hubbard S.S."/>
            <person name="Banfield J.F."/>
        </authorList>
    </citation>
    <scope>NUCLEOTIDE SEQUENCE [LARGE SCALE GENOMIC DNA]</scope>
</reference>
<dbReference type="AlphaFoldDB" id="A0A1F4VRW8"/>
<gene>
    <name evidence="9" type="ORF">A2890_01680</name>
</gene>
<dbReference type="InterPro" id="IPR006674">
    <property type="entry name" value="HD_domain"/>
</dbReference>
<comment type="catalytic activity">
    <reaction evidence="1">
        <text>a 2'-deoxyribonucleoside 5'-phosphate + H2O = a 2'-deoxyribonucleoside + phosphate</text>
        <dbReference type="Rhea" id="RHEA:36167"/>
        <dbReference type="ChEBI" id="CHEBI:15377"/>
        <dbReference type="ChEBI" id="CHEBI:18274"/>
        <dbReference type="ChEBI" id="CHEBI:43474"/>
        <dbReference type="ChEBI" id="CHEBI:65317"/>
        <dbReference type="EC" id="3.1.3.89"/>
    </reaction>
</comment>
<comment type="subunit">
    <text evidence="4">Homodimer.</text>
</comment>
<comment type="cofactor">
    <cofactor evidence="3">
        <name>Co(2+)</name>
        <dbReference type="ChEBI" id="CHEBI:48828"/>
    </cofactor>
</comment>
<accession>A0A1F4VRW8</accession>
<evidence type="ECO:0000256" key="1">
    <source>
        <dbReference type="ARBA" id="ARBA00001638"/>
    </source>
</evidence>
<evidence type="ECO:0000256" key="5">
    <source>
        <dbReference type="ARBA" id="ARBA00012964"/>
    </source>
</evidence>
<evidence type="ECO:0000259" key="8">
    <source>
        <dbReference type="SMART" id="SM00471"/>
    </source>
</evidence>
<dbReference type="SUPFAM" id="SSF109604">
    <property type="entry name" value="HD-domain/PDEase-like"/>
    <property type="match status" value="1"/>
</dbReference>
<dbReference type="Pfam" id="PF13023">
    <property type="entry name" value="HD_3"/>
    <property type="match status" value="1"/>
</dbReference>
<dbReference type="Proteomes" id="UP000176967">
    <property type="component" value="Unassembled WGS sequence"/>
</dbReference>
<evidence type="ECO:0000256" key="4">
    <source>
        <dbReference type="ARBA" id="ARBA00011738"/>
    </source>
</evidence>
<dbReference type="STRING" id="1802628.A2890_01680"/>
<protein>
    <recommendedName>
        <fullName evidence="5">5'-deoxynucleotidase</fullName>
        <ecNumber evidence="5">3.1.3.89</ecNumber>
    </recommendedName>
</protein>
<proteinExistence type="predicted"/>
<evidence type="ECO:0000256" key="7">
    <source>
        <dbReference type="ARBA" id="ARBA00022801"/>
    </source>
</evidence>
<dbReference type="PANTHER" id="PTHR11845">
    <property type="entry name" value="5'-DEOXYNUCLEOTIDASE HDDC2"/>
    <property type="match status" value="1"/>
</dbReference>
<keyword evidence="7" id="KW-0378">Hydrolase</keyword>
<dbReference type="EMBL" id="MEVL01000031">
    <property type="protein sequence ID" value="OGC59899.1"/>
    <property type="molecule type" value="Genomic_DNA"/>
</dbReference>
<dbReference type="GO" id="GO:0005737">
    <property type="term" value="C:cytoplasm"/>
    <property type="evidence" value="ECO:0007669"/>
    <property type="project" value="TreeGrafter"/>
</dbReference>